<proteinExistence type="predicted"/>
<dbReference type="Pfam" id="PF00400">
    <property type="entry name" value="WD40"/>
    <property type="match status" value="2"/>
</dbReference>
<reference evidence="2 3" key="1">
    <citation type="submission" date="2020-10" db="EMBL/GenBank/DDBJ databases">
        <title>Degradation of 1,4-Dioxane by Xanthobacter sp. YN2, via a Novel Group-2 Soluble Di-Iron Monooxygenase.</title>
        <authorList>
            <person name="Ma F."/>
            <person name="Wang Y."/>
            <person name="Yang J."/>
            <person name="Guo H."/>
            <person name="Su D."/>
            <person name="Yu L."/>
        </authorList>
    </citation>
    <scope>NUCLEOTIDE SEQUENCE [LARGE SCALE GENOMIC DNA]</scope>
    <source>
        <strain evidence="2 3">YN2</strain>
    </source>
</reference>
<dbReference type="AlphaFoldDB" id="A0A974SKA2"/>
<dbReference type="InterPro" id="IPR015943">
    <property type="entry name" value="WD40/YVTN_repeat-like_dom_sf"/>
</dbReference>
<sequence length="349" mass="35923">MRRPSFATGNARVMSSAPSSLTGKVQPFTFGTGIVSVAFLDRTAAFVGAEGAVYRVELGEGADGAVRDGAVHGGAVLAAASDGRRLVTGGDDGQVMETLADGTTRPLAAHKGRWIDRVALGPDGVVAYSAGKTAHVLQPKGEARSLDLPSTVGGLAFAPKGLRLAVAHYGGVTLWFPNAAGAKPELYGWKGSHLGVVFSPDGRFLVSSMQEPALHGWRVVDGAHMRMSGYPSRVKSFAFTADGKWLATSGSGEAILWPFQAKDGPMGKEPTMLAPSASSRVTAVATHPKDPVLAVGYEDGMVMMVRITDAAEILLRAPDADAVSAIAWHGVGGAVAFGTLGGKGGVLAF</sequence>
<dbReference type="Gene3D" id="2.130.10.10">
    <property type="entry name" value="YVTN repeat-like/Quinoprotein amine dehydrogenase"/>
    <property type="match status" value="2"/>
</dbReference>
<dbReference type="SMART" id="SM00320">
    <property type="entry name" value="WD40"/>
    <property type="match status" value="3"/>
</dbReference>
<accession>A0A974SKA2</accession>
<dbReference type="InterPro" id="IPR001680">
    <property type="entry name" value="WD40_rpt"/>
</dbReference>
<feature type="region of interest" description="Disordered" evidence="1">
    <location>
        <begin position="1"/>
        <end position="20"/>
    </location>
</feature>
<evidence type="ECO:0000313" key="3">
    <source>
        <dbReference type="Proteomes" id="UP000596427"/>
    </source>
</evidence>
<dbReference type="PANTHER" id="PTHR19879:SF9">
    <property type="entry name" value="TRANSCRIPTION INITIATION FACTOR TFIID SUBUNIT 5"/>
    <property type="match status" value="1"/>
</dbReference>
<protein>
    <submittedName>
        <fullName evidence="2">WD40 repeat domain-containing protein</fullName>
    </submittedName>
</protein>
<evidence type="ECO:0000313" key="2">
    <source>
        <dbReference type="EMBL" id="QRG08049.1"/>
    </source>
</evidence>
<dbReference type="SUPFAM" id="SSF69322">
    <property type="entry name" value="Tricorn protease domain 2"/>
    <property type="match status" value="1"/>
</dbReference>
<evidence type="ECO:0000256" key="1">
    <source>
        <dbReference type="SAM" id="MobiDB-lite"/>
    </source>
</evidence>
<organism evidence="2 3">
    <name type="scientific">Xanthobacter dioxanivorans</name>
    <dbReference type="NCBI Taxonomy" id="2528964"/>
    <lineage>
        <taxon>Bacteria</taxon>
        <taxon>Pseudomonadati</taxon>
        <taxon>Pseudomonadota</taxon>
        <taxon>Alphaproteobacteria</taxon>
        <taxon>Hyphomicrobiales</taxon>
        <taxon>Xanthobacteraceae</taxon>
        <taxon>Xanthobacter</taxon>
    </lineage>
</organism>
<name>A0A974SKA2_9HYPH</name>
<dbReference type="Proteomes" id="UP000596427">
    <property type="component" value="Chromosome"/>
</dbReference>
<dbReference type="PANTHER" id="PTHR19879">
    <property type="entry name" value="TRANSCRIPTION INITIATION FACTOR TFIID"/>
    <property type="match status" value="1"/>
</dbReference>
<gene>
    <name evidence="2" type="ORF">EZH22_06810</name>
</gene>
<dbReference type="EMBL" id="CP063362">
    <property type="protein sequence ID" value="QRG08049.1"/>
    <property type="molecule type" value="Genomic_DNA"/>
</dbReference>
<keyword evidence="3" id="KW-1185">Reference proteome</keyword>
<dbReference type="KEGG" id="xdi:EZH22_06810"/>